<organism evidence="4 5">
    <name type="scientific">Mikania micrantha</name>
    <name type="common">bitter vine</name>
    <dbReference type="NCBI Taxonomy" id="192012"/>
    <lineage>
        <taxon>Eukaryota</taxon>
        <taxon>Viridiplantae</taxon>
        <taxon>Streptophyta</taxon>
        <taxon>Embryophyta</taxon>
        <taxon>Tracheophyta</taxon>
        <taxon>Spermatophyta</taxon>
        <taxon>Magnoliopsida</taxon>
        <taxon>eudicotyledons</taxon>
        <taxon>Gunneridae</taxon>
        <taxon>Pentapetalae</taxon>
        <taxon>asterids</taxon>
        <taxon>campanulids</taxon>
        <taxon>Asterales</taxon>
        <taxon>Asteraceae</taxon>
        <taxon>Asteroideae</taxon>
        <taxon>Heliantheae alliance</taxon>
        <taxon>Eupatorieae</taxon>
        <taxon>Mikania</taxon>
    </lineage>
</organism>
<dbReference type="InterPro" id="IPR045358">
    <property type="entry name" value="Ty3_capsid"/>
</dbReference>
<dbReference type="InterPro" id="IPR045866">
    <property type="entry name" value="FAM210A/B-like"/>
</dbReference>
<feature type="region of interest" description="Disordered" evidence="1">
    <location>
        <begin position="340"/>
        <end position="362"/>
    </location>
</feature>
<feature type="domain" description="Ty3 transposon capsid-like protein" evidence="3">
    <location>
        <begin position="164"/>
        <end position="325"/>
    </location>
</feature>
<dbReference type="Pfam" id="PF19259">
    <property type="entry name" value="Ty3_capsid"/>
    <property type="match status" value="1"/>
</dbReference>
<protein>
    <recommendedName>
        <fullName evidence="6">Ty3 transposon capsid-like protein domain-containing protein</fullName>
    </recommendedName>
</protein>
<evidence type="ECO:0000313" key="5">
    <source>
        <dbReference type="Proteomes" id="UP000326396"/>
    </source>
</evidence>
<dbReference type="GO" id="GO:0005739">
    <property type="term" value="C:mitochondrion"/>
    <property type="evidence" value="ECO:0007669"/>
    <property type="project" value="TreeGrafter"/>
</dbReference>
<dbReference type="AlphaFoldDB" id="A0A5N6NMV3"/>
<dbReference type="InterPro" id="IPR009688">
    <property type="entry name" value="FAM210A/B-like_dom"/>
</dbReference>
<keyword evidence="5" id="KW-1185">Reference proteome</keyword>
<comment type="caution">
    <text evidence="4">The sequence shown here is derived from an EMBL/GenBank/DDBJ whole genome shotgun (WGS) entry which is preliminary data.</text>
</comment>
<feature type="domain" description="DUF1279" evidence="2">
    <location>
        <begin position="5"/>
        <end position="125"/>
    </location>
</feature>
<reference evidence="4 5" key="1">
    <citation type="submission" date="2019-05" db="EMBL/GenBank/DDBJ databases">
        <title>Mikania micrantha, genome provides insights into the molecular mechanism of rapid growth.</title>
        <authorList>
            <person name="Liu B."/>
        </authorList>
    </citation>
    <scope>NUCLEOTIDE SEQUENCE [LARGE SCALE GENOMIC DNA]</scope>
    <source>
        <strain evidence="4">NLD-2019</strain>
        <tissue evidence="4">Leaf</tissue>
    </source>
</reference>
<evidence type="ECO:0000259" key="3">
    <source>
        <dbReference type="Pfam" id="PF19259"/>
    </source>
</evidence>
<evidence type="ECO:0000256" key="1">
    <source>
        <dbReference type="SAM" id="MobiDB-lite"/>
    </source>
</evidence>
<dbReference type="PANTHER" id="PTHR21377:SF0">
    <property type="entry name" value="PROTEIN FAM210B, MITOCHONDRIAL"/>
    <property type="match status" value="1"/>
</dbReference>
<accession>A0A5N6NMV3</accession>
<gene>
    <name evidence="4" type="ORF">E3N88_18805</name>
</gene>
<evidence type="ECO:0008006" key="6">
    <source>
        <dbReference type="Google" id="ProtNLM"/>
    </source>
</evidence>
<evidence type="ECO:0000313" key="4">
    <source>
        <dbReference type="EMBL" id="KAD4982134.1"/>
    </source>
</evidence>
<name>A0A5N6NMV3_9ASTR</name>
<dbReference type="PANTHER" id="PTHR21377">
    <property type="entry name" value="PROTEIN FAM210B, MITOCHONDRIAL"/>
    <property type="match status" value="1"/>
</dbReference>
<dbReference type="Proteomes" id="UP000326396">
    <property type="component" value="Linkage Group LG18"/>
</dbReference>
<dbReference type="EMBL" id="SZYD01000010">
    <property type="protein sequence ID" value="KAD4982134.1"/>
    <property type="molecule type" value="Genomic_DNA"/>
</dbReference>
<dbReference type="Pfam" id="PF06916">
    <property type="entry name" value="FAM210A-B_dom"/>
    <property type="match status" value="1"/>
</dbReference>
<sequence>MAGGRFRELLKKYGKVALVVHCSVSAASITGLYVAINNNVDVEAAMERLRFKQLETVLDKIGMGGPKEELDIGSQSNQEIIGEVAKPRNRTAELAASSGGAFALAVLCNKALFPVRVPITIALTPPIARVLARRKIINSPILVEGGTTGETSHKGCSYKSFVSCKPKDFHGTEGAIGILKWIEKMESVISISDCLDNQKVKYATRSFQNKALTWWNTQVQARGREAVEAVTWEELKAILVKEYCPKNEMQKLEEELWNHQMIEAEDQAYTNRFHELSCLLPHMVPSEAKKIDRYIWGLTPQIRGMVTSAEPTTLEKAILLAASLTDEMVRTCTLTKKQAGGKRKRMEFQGKKTNNDARKDHGTTKNFVMATTERKPYNGPLPKCNKCNYHHHGNCNVCNRCKNTRLGVGTQDHPTQLTLNWNSAAPSFE</sequence>
<proteinExistence type="predicted"/>
<feature type="compositionally biased region" description="Basic and acidic residues" evidence="1">
    <location>
        <begin position="346"/>
        <end position="362"/>
    </location>
</feature>
<evidence type="ECO:0000259" key="2">
    <source>
        <dbReference type="Pfam" id="PF06916"/>
    </source>
</evidence>
<dbReference type="OrthoDB" id="1707959at2759"/>